<dbReference type="GeneID" id="41355763"/>
<dbReference type="SUPFAM" id="SSF46894">
    <property type="entry name" value="C-terminal effector domain of the bipartite response regulators"/>
    <property type="match status" value="1"/>
</dbReference>
<dbReference type="CDD" id="cd06170">
    <property type="entry name" value="LuxR_C_like"/>
    <property type="match status" value="1"/>
</dbReference>
<gene>
    <name evidence="5" type="ordered locus">EUBELI_01037</name>
</gene>
<dbReference type="GO" id="GO:0006355">
    <property type="term" value="P:regulation of DNA-templated transcription"/>
    <property type="evidence" value="ECO:0007669"/>
    <property type="project" value="InterPro"/>
</dbReference>
<dbReference type="EMBL" id="CP001104">
    <property type="protein sequence ID" value="ACR72038.1"/>
    <property type="molecule type" value="Genomic_DNA"/>
</dbReference>
<feature type="domain" description="HTH luxR-type" evidence="4">
    <location>
        <begin position="765"/>
        <end position="827"/>
    </location>
</feature>
<dbReference type="AlphaFoldDB" id="C4Z0C5"/>
<accession>C4Z0C5</accession>
<keyword evidence="2" id="KW-0238">DNA-binding</keyword>
<protein>
    <submittedName>
        <fullName evidence="5">LuxR family transcriptional regulator, maltose regulon positive regulatory protein</fullName>
    </submittedName>
</protein>
<dbReference type="InterPro" id="IPR036388">
    <property type="entry name" value="WH-like_DNA-bd_sf"/>
</dbReference>
<dbReference type="InterPro" id="IPR000792">
    <property type="entry name" value="Tscrpt_reg_LuxR_C"/>
</dbReference>
<dbReference type="SUPFAM" id="SSF48452">
    <property type="entry name" value="TPR-like"/>
    <property type="match status" value="1"/>
</dbReference>
<dbReference type="InterPro" id="IPR027417">
    <property type="entry name" value="P-loop_NTPase"/>
</dbReference>
<dbReference type="PRINTS" id="PR00038">
    <property type="entry name" value="HTHLUXR"/>
</dbReference>
<reference evidence="5 6" key="1">
    <citation type="journal article" date="2009" name="Proc. Natl. Acad. Sci. U.S.A.">
        <title>Characterizing a model human gut microbiota composed of members of its two dominant bacterial phyla.</title>
        <authorList>
            <person name="Mahowald M.A."/>
            <person name="Rey F.E."/>
            <person name="Seedorf H."/>
            <person name="Turnbaugh P.J."/>
            <person name="Fulton R.S."/>
            <person name="Wollam A."/>
            <person name="Shah N."/>
            <person name="Wang C."/>
            <person name="Magrini V."/>
            <person name="Wilson R.K."/>
            <person name="Cantarel B.L."/>
            <person name="Coutinho P.M."/>
            <person name="Henrissat B."/>
            <person name="Crock L.W."/>
            <person name="Russell A."/>
            <person name="Verberkmoes N.C."/>
            <person name="Hettich R.L."/>
            <person name="Gordon J.I."/>
        </authorList>
    </citation>
    <scope>NUCLEOTIDE SEQUENCE [LARGE SCALE GENOMIC DNA]</scope>
    <source>
        <strain evidence="6">ATCC 27750 / DSM 3376 / VPI C15-48 / C15-B4</strain>
    </source>
</reference>
<dbReference type="Gene3D" id="3.40.50.300">
    <property type="entry name" value="P-loop containing nucleotide triphosphate hydrolases"/>
    <property type="match status" value="1"/>
</dbReference>
<dbReference type="PANTHER" id="PTHR44688">
    <property type="entry name" value="DNA-BINDING TRANSCRIPTIONAL ACTIVATOR DEVR_DOSR"/>
    <property type="match status" value="1"/>
</dbReference>
<dbReference type="Pfam" id="PF00196">
    <property type="entry name" value="GerE"/>
    <property type="match status" value="1"/>
</dbReference>
<dbReference type="Gene3D" id="1.25.40.10">
    <property type="entry name" value="Tetratricopeptide repeat domain"/>
    <property type="match status" value="1"/>
</dbReference>
<evidence type="ECO:0000313" key="5">
    <source>
        <dbReference type="EMBL" id="ACR72038.1"/>
    </source>
</evidence>
<evidence type="ECO:0000256" key="2">
    <source>
        <dbReference type="ARBA" id="ARBA00023125"/>
    </source>
</evidence>
<dbReference type="InterPro" id="IPR011990">
    <property type="entry name" value="TPR-like_helical_dom_sf"/>
</dbReference>
<dbReference type="PANTHER" id="PTHR44688:SF16">
    <property type="entry name" value="DNA-BINDING TRANSCRIPTIONAL ACTIVATOR DEVR_DOSR"/>
    <property type="match status" value="1"/>
</dbReference>
<sequence>MAHIRNLTNRAYISNSLKESLGRFEMYRYSFIYAPTGYGKSKVCKTFFKNYSGYTVLWIDADSSRDIFWENLCNAIKILNPSFAESFKKIGFPDSPEDVNAIINILSIMNSDKSSALLIIDNFDNILDDNICKIFASSYSSTAIGFKYIFILRKITSQNIINLISKDEALGIGKNELSFSLEDIEDYFRLNEVILDKETAKTIYETTSGWPYVVHLCAEAHKNGMVEFVNDKCNTFIENNIWLELNHDEREFLSDMGVFSSFTLNQCIKQTLLKEKECLDMLNGIAFVDYNEHTRKYSFNPMFKRFIEQMLKEKPAKELRNITLRAARTNLEAGNYFEAMKLFSQSKEYSEIYQCTCDFVHIYPFVIKQNKDVFSDIANHYWNVEKNGQYTFSIIICFSMLLFNEKHMVETLLSDIGNDINNDSILNESQKILYLAELQYIKAYTGYNDFNKMREAFNIIPTLSKSPVNIIANGFPFNFECPSVMMLYHRQAGALDEEINALEKCAPDYYRITNGHGKGFEAVMKADALYNRGDFDSAEILCQKTIYMADSRNQYGIYIAACYILANISLYRGLNDQYKENMNKIEQAARKDDNKTGSLVKLADICNACMLSNIEHQDEIAAWLKDQKKIEDTVSFYSLSFVNVLFGKYLILNGEYHHFLGISGQLLGLNNLFSYVLPQIYTYIYLAVANYQTGETEKAHKFLLEAIKLAEPDNIYMPFVHNYSLISDLIAETVVSRDFSSFIKHIVKISKNYEKGIKSIKKAGHVLADYGLTVREADVAKLAAQRLSNKEIAAQLFIAESTVKSNMKVIFNKLQINSRAELKNFFE</sequence>
<dbReference type="RefSeq" id="WP_012739273.1">
    <property type="nucleotide sequence ID" value="NC_012778.1"/>
</dbReference>
<dbReference type="PROSITE" id="PS50043">
    <property type="entry name" value="HTH_LUXR_2"/>
    <property type="match status" value="1"/>
</dbReference>
<name>C4Z0C5_LACE2</name>
<dbReference type="HOGENOM" id="CLU_006325_4_0_9"/>
<evidence type="ECO:0000259" key="4">
    <source>
        <dbReference type="PROSITE" id="PS50043"/>
    </source>
</evidence>
<keyword evidence="1" id="KW-0805">Transcription regulation</keyword>
<dbReference type="InterPro" id="IPR016032">
    <property type="entry name" value="Sig_transdc_resp-reg_C-effctor"/>
</dbReference>
<dbReference type="STRING" id="515620.EUBELI_01037"/>
<keyword evidence="3" id="KW-0804">Transcription</keyword>
<keyword evidence="6" id="KW-1185">Reference proteome</keyword>
<evidence type="ECO:0000256" key="3">
    <source>
        <dbReference type="ARBA" id="ARBA00023163"/>
    </source>
</evidence>
<dbReference type="GO" id="GO:0003677">
    <property type="term" value="F:DNA binding"/>
    <property type="evidence" value="ECO:0007669"/>
    <property type="project" value="UniProtKB-KW"/>
</dbReference>
<evidence type="ECO:0000313" key="6">
    <source>
        <dbReference type="Proteomes" id="UP000001476"/>
    </source>
</evidence>
<dbReference type="eggNOG" id="COG2909">
    <property type="taxonomic scope" value="Bacteria"/>
</dbReference>
<dbReference type="KEGG" id="eel:EUBELI_01037"/>
<organism evidence="5 6">
    <name type="scientific">Lachnospira eligens (strain ATCC 27750 / DSM 3376 / VPI C15-48 / C15-B4)</name>
    <name type="common">Eubacterium eligens</name>
    <dbReference type="NCBI Taxonomy" id="515620"/>
    <lineage>
        <taxon>Bacteria</taxon>
        <taxon>Bacillati</taxon>
        <taxon>Bacillota</taxon>
        <taxon>Clostridia</taxon>
        <taxon>Lachnospirales</taxon>
        <taxon>Lachnospiraceae</taxon>
        <taxon>Lachnospira</taxon>
    </lineage>
</organism>
<proteinExistence type="predicted"/>
<dbReference type="SUPFAM" id="SSF52540">
    <property type="entry name" value="P-loop containing nucleoside triphosphate hydrolases"/>
    <property type="match status" value="1"/>
</dbReference>
<dbReference type="Gene3D" id="1.10.10.10">
    <property type="entry name" value="Winged helix-like DNA-binding domain superfamily/Winged helix DNA-binding domain"/>
    <property type="match status" value="1"/>
</dbReference>
<evidence type="ECO:0000256" key="1">
    <source>
        <dbReference type="ARBA" id="ARBA00023015"/>
    </source>
</evidence>
<dbReference type="Proteomes" id="UP000001476">
    <property type="component" value="Chromosome"/>
</dbReference>
<dbReference type="SMART" id="SM00421">
    <property type="entry name" value="HTH_LUXR"/>
    <property type="match status" value="1"/>
</dbReference>